<dbReference type="PANTHER" id="PTHR42910">
    <property type="entry name" value="TRANSPORTER SCO4007-RELATED"/>
    <property type="match status" value="1"/>
</dbReference>
<feature type="transmembrane region" description="Helical" evidence="5">
    <location>
        <begin position="168"/>
        <end position="186"/>
    </location>
</feature>
<dbReference type="InterPro" id="IPR011701">
    <property type="entry name" value="MFS"/>
</dbReference>
<comment type="caution">
    <text evidence="7">The sequence shown here is derived from an EMBL/GenBank/DDBJ whole genome shotgun (WGS) entry which is preliminary data.</text>
</comment>
<keyword evidence="1 5" id="KW-0812">Transmembrane</keyword>
<feature type="transmembrane region" description="Helical" evidence="5">
    <location>
        <begin position="78"/>
        <end position="98"/>
    </location>
</feature>
<reference evidence="7 8" key="1">
    <citation type="submission" date="2018-06" db="EMBL/GenBank/DDBJ databases">
        <title>Whole Genome Sequence of an efficient microsymbiont, Rhizobium tropici.</title>
        <authorList>
            <person name="Srinivasan R."/>
            <person name="Singh H.V."/>
            <person name="Srivastava R."/>
            <person name="Kumari B."/>
            <person name="Radhakrishna A."/>
        </authorList>
    </citation>
    <scope>NUCLEOTIDE SEQUENCE [LARGE SCALE GENOMIC DNA]</scope>
    <source>
        <strain evidence="7 8">IGFRI Rhizo-19</strain>
    </source>
</reference>
<proteinExistence type="predicted"/>
<feature type="transmembrane region" description="Helical" evidence="5">
    <location>
        <begin position="372"/>
        <end position="392"/>
    </location>
</feature>
<name>A0A329YD92_RHITR</name>
<feature type="transmembrane region" description="Helical" evidence="5">
    <location>
        <begin position="310"/>
        <end position="327"/>
    </location>
</feature>
<evidence type="ECO:0000256" key="1">
    <source>
        <dbReference type="ARBA" id="ARBA00022692"/>
    </source>
</evidence>
<feature type="compositionally biased region" description="Basic and acidic residues" evidence="4">
    <location>
        <begin position="15"/>
        <end position="26"/>
    </location>
</feature>
<feature type="region of interest" description="Disordered" evidence="4">
    <location>
        <begin position="1"/>
        <end position="29"/>
    </location>
</feature>
<feature type="domain" description="Major facilitator superfamily (MFS) profile" evidence="6">
    <location>
        <begin position="44"/>
        <end position="424"/>
    </location>
</feature>
<evidence type="ECO:0000256" key="3">
    <source>
        <dbReference type="ARBA" id="ARBA00023136"/>
    </source>
</evidence>
<feature type="transmembrane region" description="Helical" evidence="5">
    <location>
        <begin position="398"/>
        <end position="418"/>
    </location>
</feature>
<feature type="transmembrane region" description="Helical" evidence="5">
    <location>
        <begin position="45"/>
        <end position="66"/>
    </location>
</feature>
<dbReference type="InterPro" id="IPR020846">
    <property type="entry name" value="MFS_dom"/>
</dbReference>
<evidence type="ECO:0000313" key="8">
    <source>
        <dbReference type="Proteomes" id="UP000251205"/>
    </source>
</evidence>
<feature type="transmembrane region" description="Helical" evidence="5">
    <location>
        <begin position="110"/>
        <end position="128"/>
    </location>
</feature>
<evidence type="ECO:0000313" key="7">
    <source>
        <dbReference type="EMBL" id="RAX41487.1"/>
    </source>
</evidence>
<evidence type="ECO:0000259" key="6">
    <source>
        <dbReference type="PROSITE" id="PS50850"/>
    </source>
</evidence>
<feature type="transmembrane region" description="Helical" evidence="5">
    <location>
        <begin position="198"/>
        <end position="217"/>
    </location>
</feature>
<dbReference type="Proteomes" id="UP000251205">
    <property type="component" value="Unassembled WGS sequence"/>
</dbReference>
<dbReference type="InterPro" id="IPR036259">
    <property type="entry name" value="MFS_trans_sf"/>
</dbReference>
<feature type="transmembrane region" description="Helical" evidence="5">
    <location>
        <begin position="333"/>
        <end position="351"/>
    </location>
</feature>
<dbReference type="PROSITE" id="PS50850">
    <property type="entry name" value="MFS"/>
    <property type="match status" value="1"/>
</dbReference>
<organism evidence="7 8">
    <name type="scientific">Rhizobium tropici</name>
    <dbReference type="NCBI Taxonomy" id="398"/>
    <lineage>
        <taxon>Bacteria</taxon>
        <taxon>Pseudomonadati</taxon>
        <taxon>Pseudomonadota</taxon>
        <taxon>Alphaproteobacteria</taxon>
        <taxon>Hyphomicrobiales</taxon>
        <taxon>Rhizobiaceae</taxon>
        <taxon>Rhizobium/Agrobacterium group</taxon>
        <taxon>Rhizobium</taxon>
    </lineage>
</organism>
<feature type="transmembrane region" description="Helical" evidence="5">
    <location>
        <begin position="250"/>
        <end position="271"/>
    </location>
</feature>
<protein>
    <submittedName>
        <fullName evidence="7">MFS transporter</fullName>
    </submittedName>
</protein>
<gene>
    <name evidence="7" type="ORF">DQ393_11215</name>
</gene>
<feature type="transmembrane region" description="Helical" evidence="5">
    <location>
        <begin position="134"/>
        <end position="156"/>
    </location>
</feature>
<dbReference type="AlphaFoldDB" id="A0A329YD92"/>
<accession>A0A329YD92</accession>
<dbReference type="EMBL" id="QMKK01000027">
    <property type="protein sequence ID" value="RAX41487.1"/>
    <property type="molecule type" value="Genomic_DNA"/>
</dbReference>
<evidence type="ECO:0000256" key="2">
    <source>
        <dbReference type="ARBA" id="ARBA00022989"/>
    </source>
</evidence>
<dbReference type="Gene3D" id="1.20.1250.20">
    <property type="entry name" value="MFS general substrate transporter like domains"/>
    <property type="match status" value="1"/>
</dbReference>
<dbReference type="GO" id="GO:0022857">
    <property type="term" value="F:transmembrane transporter activity"/>
    <property type="evidence" value="ECO:0007669"/>
    <property type="project" value="InterPro"/>
</dbReference>
<dbReference type="CDD" id="cd17324">
    <property type="entry name" value="MFS_NepI_like"/>
    <property type="match status" value="1"/>
</dbReference>
<dbReference type="RefSeq" id="WP_112341853.1">
    <property type="nucleotide sequence ID" value="NZ_QMKK01000027.1"/>
</dbReference>
<evidence type="ECO:0000256" key="4">
    <source>
        <dbReference type="SAM" id="MobiDB-lite"/>
    </source>
</evidence>
<dbReference type="SUPFAM" id="SSF103473">
    <property type="entry name" value="MFS general substrate transporter"/>
    <property type="match status" value="1"/>
</dbReference>
<keyword evidence="3 5" id="KW-0472">Membrane</keyword>
<evidence type="ECO:0000256" key="5">
    <source>
        <dbReference type="SAM" id="Phobius"/>
    </source>
</evidence>
<dbReference type="PANTHER" id="PTHR42910:SF1">
    <property type="entry name" value="MAJOR FACILITATOR SUPERFAMILY (MFS) PROFILE DOMAIN-CONTAINING PROTEIN"/>
    <property type="match status" value="1"/>
</dbReference>
<keyword evidence="2 5" id="KW-1133">Transmembrane helix</keyword>
<feature type="transmembrane region" description="Helical" evidence="5">
    <location>
        <begin position="277"/>
        <end position="298"/>
    </location>
</feature>
<sequence>MTIDQDAPPVGSAKDILRPHSSREGSFEGAEYSGEANSQLTRATIFLFAVASGLAVANAYFAHPLLDVMADDLKLSRTVAGLIVGATQLGYGLGLILLVPLGDLVDRRKLIIVQSLLSVAALLCVGFSSSAAMLLASMAAVGFLAVVTQALVAYAASLAHPAKRGHTVGMVTSGIVLGILLARSAAGTLTDLSGWRTVYIVSAVLTTVIALLLWRALPRQEKPRSGLSYVGLIGSLGTLLIEEPVLRIRAVIAMLIFANITTLLAPLVLPLTAPPYFLSHTEVGLFGLAGAAGALGAIRAGRWADRGHGQRTTGIALALMLAAWLPISMLDRSIYWLIFGVLVIDFGLQATHVTNQGMIYRVRPDAQNRLTAAYMVFYSIGSAVGSSTSTIIYAHAGWTGVCISGAVISLVTLLFWALTLRATPEVATQSVDRRSMA</sequence>
<dbReference type="Pfam" id="PF07690">
    <property type="entry name" value="MFS_1"/>
    <property type="match status" value="1"/>
</dbReference>
<dbReference type="OrthoDB" id="9815356at2"/>